<dbReference type="HOGENOM" id="CLU_120902_0_0_6"/>
<sequence>MPPPTPLKFTLQPYNPYSEDDSHHMPSFLNAAAPIFSDELISALRECGVDSLDVYDLELTDPDSDQVYTHYKVVNIVSLVSAADMKRSIVTGHGPTNSALYDVDFDRLVVDPGRTKGHNFFRLAESTNMLIAHESVKQHLQAKGFTDLAFYKLGNIAT</sequence>
<dbReference type="EMBL" id="CP000155">
    <property type="protein sequence ID" value="ABC32363.1"/>
    <property type="molecule type" value="Genomic_DNA"/>
</dbReference>
<proteinExistence type="predicted"/>
<protein>
    <recommendedName>
        <fullName evidence="1">Immunity MXAN-0049 protein domain-containing protein</fullName>
    </recommendedName>
</protein>
<dbReference type="InterPro" id="IPR012433">
    <property type="entry name" value="Imm11"/>
</dbReference>
<dbReference type="AlphaFoldDB" id="Q2SAG1"/>
<accession>Q2SAG1</accession>
<dbReference type="eggNOG" id="ENOG50334ZQ">
    <property type="taxonomic scope" value="Bacteria"/>
</dbReference>
<dbReference type="STRING" id="349521.HCH_05707"/>
<reference evidence="2 3" key="1">
    <citation type="journal article" date="2005" name="Nucleic Acids Res.">
        <title>Genomic blueprint of Hahella chejuensis, a marine microbe producing an algicidal agent.</title>
        <authorList>
            <person name="Jeong H."/>
            <person name="Yim J.H."/>
            <person name="Lee C."/>
            <person name="Choi S.-H."/>
            <person name="Park Y.K."/>
            <person name="Yoon S.H."/>
            <person name="Hur C.-G."/>
            <person name="Kang H.-Y."/>
            <person name="Kim D."/>
            <person name="Lee H.H."/>
            <person name="Park K.H."/>
            <person name="Park S.-H."/>
            <person name="Park H.-S."/>
            <person name="Lee H.K."/>
            <person name="Oh T.K."/>
            <person name="Kim J.F."/>
        </authorList>
    </citation>
    <scope>NUCLEOTIDE SEQUENCE [LARGE SCALE GENOMIC DNA]</scope>
    <source>
        <strain evidence="2 3">KCTC 2396</strain>
    </source>
</reference>
<evidence type="ECO:0000313" key="3">
    <source>
        <dbReference type="Proteomes" id="UP000000238"/>
    </source>
</evidence>
<evidence type="ECO:0000259" key="1">
    <source>
        <dbReference type="Pfam" id="PF07791"/>
    </source>
</evidence>
<dbReference type="Proteomes" id="UP000000238">
    <property type="component" value="Chromosome"/>
</dbReference>
<evidence type="ECO:0000313" key="2">
    <source>
        <dbReference type="EMBL" id="ABC32363.1"/>
    </source>
</evidence>
<dbReference type="Pfam" id="PF07791">
    <property type="entry name" value="Imm11"/>
    <property type="match status" value="1"/>
</dbReference>
<organism evidence="2 3">
    <name type="scientific">Hahella chejuensis (strain KCTC 2396)</name>
    <dbReference type="NCBI Taxonomy" id="349521"/>
    <lineage>
        <taxon>Bacteria</taxon>
        <taxon>Pseudomonadati</taxon>
        <taxon>Pseudomonadota</taxon>
        <taxon>Gammaproteobacteria</taxon>
        <taxon>Oceanospirillales</taxon>
        <taxon>Hahellaceae</taxon>
        <taxon>Hahella</taxon>
    </lineage>
</organism>
<keyword evidence="3" id="KW-1185">Reference proteome</keyword>
<name>Q2SAG1_HAHCH</name>
<dbReference type="KEGG" id="hch:HCH_05707"/>
<feature type="domain" description="Immunity MXAN-0049 protein" evidence="1">
    <location>
        <begin position="35"/>
        <end position="154"/>
    </location>
</feature>
<gene>
    <name evidence="2" type="ordered locus">HCH_05707</name>
</gene>